<evidence type="ECO:0000313" key="2">
    <source>
        <dbReference type="EMBL" id="KAL1260710.1"/>
    </source>
</evidence>
<proteinExistence type="predicted"/>
<sequence>MNEMLKYKNKPGLGGRESKSRSILTGRKGVVLGQMAALQLWAQYLALDRADRPALTSIGAIYFYLLSLCCGRKVCDNFLKPGLKERRSQDERFFQKYATYQRHKGDGAV</sequence>
<evidence type="ECO:0000313" key="3">
    <source>
        <dbReference type="Proteomes" id="UP001558613"/>
    </source>
</evidence>
<reference evidence="2 3" key="1">
    <citation type="submission" date="2023-09" db="EMBL/GenBank/DDBJ databases">
        <authorList>
            <person name="Wang M."/>
        </authorList>
    </citation>
    <scope>NUCLEOTIDE SEQUENCE [LARGE SCALE GENOMIC DNA]</scope>
    <source>
        <strain evidence="2">GT-2023</strain>
        <tissue evidence="2">Liver</tissue>
    </source>
</reference>
<protein>
    <submittedName>
        <fullName evidence="2">Uncharacterized protein</fullName>
    </submittedName>
</protein>
<comment type="caution">
    <text evidence="2">The sequence shown here is derived from an EMBL/GenBank/DDBJ whole genome shotgun (WGS) entry which is preliminary data.</text>
</comment>
<organism evidence="2 3">
    <name type="scientific">Cirrhinus molitorella</name>
    <name type="common">mud carp</name>
    <dbReference type="NCBI Taxonomy" id="172907"/>
    <lineage>
        <taxon>Eukaryota</taxon>
        <taxon>Metazoa</taxon>
        <taxon>Chordata</taxon>
        <taxon>Craniata</taxon>
        <taxon>Vertebrata</taxon>
        <taxon>Euteleostomi</taxon>
        <taxon>Actinopterygii</taxon>
        <taxon>Neopterygii</taxon>
        <taxon>Teleostei</taxon>
        <taxon>Ostariophysi</taxon>
        <taxon>Cypriniformes</taxon>
        <taxon>Cyprinidae</taxon>
        <taxon>Labeoninae</taxon>
        <taxon>Labeonini</taxon>
        <taxon>Cirrhinus</taxon>
    </lineage>
</organism>
<accession>A0ABR3M7V3</accession>
<dbReference type="Proteomes" id="UP001558613">
    <property type="component" value="Unassembled WGS sequence"/>
</dbReference>
<dbReference type="EMBL" id="JAYMGO010000015">
    <property type="protein sequence ID" value="KAL1260710.1"/>
    <property type="molecule type" value="Genomic_DNA"/>
</dbReference>
<feature type="region of interest" description="Disordered" evidence="1">
    <location>
        <begin position="1"/>
        <end position="20"/>
    </location>
</feature>
<evidence type="ECO:0000256" key="1">
    <source>
        <dbReference type="SAM" id="MobiDB-lite"/>
    </source>
</evidence>
<gene>
    <name evidence="2" type="ORF">QQF64_008537</name>
</gene>
<keyword evidence="3" id="KW-1185">Reference proteome</keyword>
<name>A0ABR3M7V3_9TELE</name>